<evidence type="ECO:0000256" key="3">
    <source>
        <dbReference type="ARBA" id="ARBA00022679"/>
    </source>
</evidence>
<reference evidence="7 8" key="1">
    <citation type="submission" date="2018-05" db="EMBL/GenBank/DDBJ databases">
        <title>Genome sequencing and assembly of the regulated plant pathogen Lachnellula willkommii and related sister species for the development of diagnostic species identification markers.</title>
        <authorList>
            <person name="Giroux E."/>
            <person name="Bilodeau G."/>
        </authorList>
    </citation>
    <scope>NUCLEOTIDE SEQUENCE [LARGE SCALE GENOMIC DNA]</scope>
    <source>
        <strain evidence="7 8">CBS 172.35</strain>
    </source>
</reference>
<dbReference type="Proteomes" id="UP000315522">
    <property type="component" value="Unassembled WGS sequence"/>
</dbReference>
<feature type="domain" description="Ketoreductase" evidence="5">
    <location>
        <begin position="611"/>
        <end position="784"/>
    </location>
</feature>
<dbReference type="FunFam" id="3.40.50.720:FF:000209">
    <property type="entry name" value="Polyketide synthase Pks12"/>
    <property type="match status" value="1"/>
</dbReference>
<dbReference type="AlphaFoldDB" id="A0A559MFE8"/>
<feature type="domain" description="Enoyl reductase (ER)" evidence="6">
    <location>
        <begin position="277"/>
        <end position="591"/>
    </location>
</feature>
<evidence type="ECO:0000259" key="5">
    <source>
        <dbReference type="SMART" id="SM00822"/>
    </source>
</evidence>
<accession>A0A559MFE8</accession>
<dbReference type="InterPro" id="IPR036291">
    <property type="entry name" value="NAD(P)-bd_dom_sf"/>
</dbReference>
<dbReference type="SUPFAM" id="SSF51735">
    <property type="entry name" value="NAD(P)-binding Rossmann-fold domains"/>
    <property type="match status" value="2"/>
</dbReference>
<evidence type="ECO:0000256" key="1">
    <source>
        <dbReference type="ARBA" id="ARBA00022450"/>
    </source>
</evidence>
<dbReference type="InterPro" id="IPR013968">
    <property type="entry name" value="PKS_KR"/>
</dbReference>
<sequence>MDEYVRVFPILDSRVNDDIDGTDGRNHSPLVSGAEWNSICARNGFSDAEIVLPDYKDDFCQETSIMVFTAVDDSKILVETGVEPIIIVDKSYFNQDSASHLLEKHFQQNGYPSCRTISLHEAKTCDNSSSVFFISLLDVDEPGLRDFSKNDFENLQGLLLSGSKLLWVTRTRENKDPPSRGIIDGLSRVSRVEDPTLVFVTVDLESKAESKETNLVHHVFDAVKAKLQNVADHSFEPEYRDMGGVLHIKRIIEDRSLDSEISTRLQAQHLDTVASPGLIDSLQFVEDKCQARPLGANEVEVELRAMGLDFMDLLAALGRLGDNTLMGTECAGVISRVGKEADGAFKIGDCVAVACADTCKTFVRCPSDCAILIPDSMPFTDAAAIPTTFSTAYHSLCEIARMQRRETVLIHSAAGGTGQSAIQIANDLGAEIFATVGSDSKKQFLIKAYQIPEDYIFYSRITSFAKGVLRMTSGRGVDVVLNSLSGECLLASWECIAPYGRFTEIGKKDIQASEKIPMLPFAKNVTFSAVDMAAMSKDRPRYMQKLLKLLMGKAGTRAITPAYPLQIYPVADIQQAFRHLQSGQSTGTLVIEIEKQALLDVKPKVLFEPNCTYVIAGGLGSVGRSISRWMVGARNLILLSRTGLSNKYAKPIKEELGCARIETPGCDITDDLSGKLFRGDAAHQRMYPSRCGVEDPADVIFTRTTFEDWTTGLGPKVQGSWNLHKVLPRNMDFFIFLSSLSGIIGRETQASYSAGNTCMDALAQYRVSLGEKAVAIDLGILEDEGMLAENP</sequence>
<dbReference type="Pfam" id="PF13602">
    <property type="entry name" value="ADH_zinc_N_2"/>
    <property type="match status" value="1"/>
</dbReference>
<dbReference type="SUPFAM" id="SSF50129">
    <property type="entry name" value="GroES-like"/>
    <property type="match status" value="1"/>
</dbReference>
<dbReference type="InterPro" id="IPR057326">
    <property type="entry name" value="KR_dom"/>
</dbReference>
<proteinExistence type="predicted"/>
<comment type="caution">
    <text evidence="7">The sequence shown here is derived from an EMBL/GenBank/DDBJ whole genome shotgun (WGS) entry which is preliminary data.</text>
</comment>
<keyword evidence="2" id="KW-0597">Phosphoprotein</keyword>
<evidence type="ECO:0000259" key="6">
    <source>
        <dbReference type="SMART" id="SM00829"/>
    </source>
</evidence>
<dbReference type="GO" id="GO:0004312">
    <property type="term" value="F:fatty acid synthase activity"/>
    <property type="evidence" value="ECO:0007669"/>
    <property type="project" value="TreeGrafter"/>
</dbReference>
<dbReference type="Pfam" id="PF08659">
    <property type="entry name" value="KR"/>
    <property type="match status" value="1"/>
</dbReference>
<evidence type="ECO:0000256" key="4">
    <source>
        <dbReference type="ARBA" id="ARBA00023268"/>
    </source>
</evidence>
<evidence type="ECO:0000256" key="2">
    <source>
        <dbReference type="ARBA" id="ARBA00022553"/>
    </source>
</evidence>
<dbReference type="GO" id="GO:1901336">
    <property type="term" value="P:lactone biosynthetic process"/>
    <property type="evidence" value="ECO:0007669"/>
    <property type="project" value="UniProtKB-ARBA"/>
</dbReference>
<dbReference type="GO" id="GO:0044550">
    <property type="term" value="P:secondary metabolite biosynthetic process"/>
    <property type="evidence" value="ECO:0007669"/>
    <property type="project" value="TreeGrafter"/>
</dbReference>
<dbReference type="Gene3D" id="3.40.50.720">
    <property type="entry name" value="NAD(P)-binding Rossmann-like Domain"/>
    <property type="match status" value="1"/>
</dbReference>
<evidence type="ECO:0000313" key="8">
    <source>
        <dbReference type="Proteomes" id="UP000315522"/>
    </source>
</evidence>
<dbReference type="PANTHER" id="PTHR43775:SF29">
    <property type="entry name" value="ASPERFURANONE POLYKETIDE SYNTHASE AFOG-RELATED"/>
    <property type="match status" value="1"/>
</dbReference>
<dbReference type="InterPro" id="IPR013154">
    <property type="entry name" value="ADH-like_N"/>
</dbReference>
<keyword evidence="1" id="KW-0596">Phosphopantetheine</keyword>
<dbReference type="SMART" id="SM00829">
    <property type="entry name" value="PKS_ER"/>
    <property type="match status" value="1"/>
</dbReference>
<dbReference type="PANTHER" id="PTHR43775">
    <property type="entry name" value="FATTY ACID SYNTHASE"/>
    <property type="match status" value="1"/>
</dbReference>
<dbReference type="InterPro" id="IPR020843">
    <property type="entry name" value="ER"/>
</dbReference>
<dbReference type="InterPro" id="IPR050091">
    <property type="entry name" value="PKS_NRPS_Biosynth_Enz"/>
</dbReference>
<keyword evidence="4" id="KW-0511">Multifunctional enzyme</keyword>
<dbReference type="GO" id="GO:0016491">
    <property type="term" value="F:oxidoreductase activity"/>
    <property type="evidence" value="ECO:0007669"/>
    <property type="project" value="InterPro"/>
</dbReference>
<evidence type="ECO:0000313" key="7">
    <source>
        <dbReference type="EMBL" id="TVY91693.1"/>
    </source>
</evidence>
<dbReference type="EMBL" id="QGML01000486">
    <property type="protein sequence ID" value="TVY91693.1"/>
    <property type="molecule type" value="Genomic_DNA"/>
</dbReference>
<dbReference type="InterPro" id="IPR056501">
    <property type="entry name" value="NAD-bd_HRPKS_sdrA"/>
</dbReference>
<dbReference type="Pfam" id="PF23114">
    <property type="entry name" value="NAD-bd_HRPKS_sdrA"/>
    <property type="match status" value="1"/>
</dbReference>
<dbReference type="Gene3D" id="3.90.180.10">
    <property type="entry name" value="Medium-chain alcohol dehydrogenases, catalytic domain"/>
    <property type="match status" value="1"/>
</dbReference>
<dbReference type="SMART" id="SM00822">
    <property type="entry name" value="PKS_KR"/>
    <property type="match status" value="1"/>
</dbReference>
<name>A0A559MFE8_9HELO</name>
<gene>
    <name evidence="7" type="primary">rdc5</name>
    <name evidence="7" type="ORF">LAWI1_G002971</name>
</gene>
<dbReference type="GO" id="GO:0006633">
    <property type="term" value="P:fatty acid biosynthetic process"/>
    <property type="evidence" value="ECO:0007669"/>
    <property type="project" value="TreeGrafter"/>
</dbReference>
<dbReference type="Pfam" id="PF08240">
    <property type="entry name" value="ADH_N"/>
    <property type="match status" value="1"/>
</dbReference>
<keyword evidence="8" id="KW-1185">Reference proteome</keyword>
<dbReference type="InterPro" id="IPR011032">
    <property type="entry name" value="GroES-like_sf"/>
</dbReference>
<keyword evidence="3" id="KW-0808">Transferase</keyword>
<dbReference type="CDD" id="cd05195">
    <property type="entry name" value="enoyl_red"/>
    <property type="match status" value="1"/>
</dbReference>
<organism evidence="7 8">
    <name type="scientific">Lachnellula willkommii</name>
    <dbReference type="NCBI Taxonomy" id="215461"/>
    <lineage>
        <taxon>Eukaryota</taxon>
        <taxon>Fungi</taxon>
        <taxon>Dikarya</taxon>
        <taxon>Ascomycota</taxon>
        <taxon>Pezizomycotina</taxon>
        <taxon>Leotiomycetes</taxon>
        <taxon>Helotiales</taxon>
        <taxon>Lachnaceae</taxon>
        <taxon>Lachnellula</taxon>
    </lineage>
</organism>
<protein>
    <submittedName>
        <fullName evidence="7">Reducing polyketide synthase</fullName>
    </submittedName>
</protein>